<feature type="transmembrane region" description="Helical" evidence="20">
    <location>
        <begin position="164"/>
        <end position="183"/>
    </location>
</feature>
<organism evidence="23 24">
    <name type="scientific">Candidatus Pantoea floridensis</name>
    <dbReference type="NCBI Taxonomy" id="1938870"/>
    <lineage>
        <taxon>Bacteria</taxon>
        <taxon>Pseudomonadati</taxon>
        <taxon>Pseudomonadota</taxon>
        <taxon>Gammaproteobacteria</taxon>
        <taxon>Enterobacterales</taxon>
        <taxon>Erwiniaceae</taxon>
        <taxon>Pantoea</taxon>
    </lineage>
</organism>
<evidence type="ECO:0000256" key="19">
    <source>
        <dbReference type="ARBA" id="ARBA00071411"/>
    </source>
</evidence>
<evidence type="ECO:0000259" key="22">
    <source>
        <dbReference type="PROSITE" id="PS50929"/>
    </source>
</evidence>
<comment type="catalytic activity">
    <reaction evidence="14">
        <text>ATP + H2O + xenobioticSide 1 = ADP + phosphate + xenobioticSide 2.</text>
        <dbReference type="EC" id="7.6.2.2"/>
    </reaction>
</comment>
<dbReference type="InterPro" id="IPR039421">
    <property type="entry name" value="Type_1_exporter"/>
</dbReference>
<feature type="transmembrane region" description="Helical" evidence="20">
    <location>
        <begin position="280"/>
        <end position="306"/>
    </location>
</feature>
<dbReference type="NCBIfam" id="NF008364">
    <property type="entry name" value="PRK11160.1"/>
    <property type="match status" value="1"/>
</dbReference>
<evidence type="ECO:0000259" key="21">
    <source>
        <dbReference type="PROSITE" id="PS50893"/>
    </source>
</evidence>
<evidence type="ECO:0000256" key="1">
    <source>
        <dbReference type="ARBA" id="ARBA00004429"/>
    </source>
</evidence>
<dbReference type="GO" id="GO:0008559">
    <property type="term" value="F:ABC-type xenobiotic transporter activity"/>
    <property type="evidence" value="ECO:0007669"/>
    <property type="project" value="UniProtKB-EC"/>
</dbReference>
<dbReference type="NCBIfam" id="TIGR02868">
    <property type="entry name" value="CydC"/>
    <property type="match status" value="1"/>
</dbReference>
<dbReference type="InterPro" id="IPR027417">
    <property type="entry name" value="P-loop_NTPase"/>
</dbReference>
<accession>A0A286BNN3</accession>
<name>A0A286BNN3_9GAMM</name>
<dbReference type="FunFam" id="1.20.1560.10:FF:000060">
    <property type="entry name" value="Cysteine/glutathione ABC transporter ATP-binding protein/permease CydC"/>
    <property type="match status" value="1"/>
</dbReference>
<dbReference type="FunFam" id="3.40.50.300:FF:000854">
    <property type="entry name" value="Multidrug ABC transporter ATP-binding protein"/>
    <property type="match status" value="1"/>
</dbReference>
<evidence type="ECO:0000256" key="10">
    <source>
        <dbReference type="ARBA" id="ARBA00022967"/>
    </source>
</evidence>
<evidence type="ECO:0000313" key="24">
    <source>
        <dbReference type="Proteomes" id="UP000219271"/>
    </source>
</evidence>
<feature type="transmembrane region" description="Helical" evidence="20">
    <location>
        <begin position="49"/>
        <end position="71"/>
    </location>
</feature>
<evidence type="ECO:0000256" key="15">
    <source>
        <dbReference type="ARBA" id="ARBA00050301"/>
    </source>
</evidence>
<comment type="similarity">
    <text evidence="17">Belongs to the ABC transporter superfamily. Cysteine exporter (TC 3.A.1.129.1) family.</text>
</comment>
<dbReference type="Gene3D" id="1.20.1560.10">
    <property type="entry name" value="ABC transporter type 1, transmembrane domain"/>
    <property type="match status" value="1"/>
</dbReference>
<evidence type="ECO:0000256" key="4">
    <source>
        <dbReference type="ARBA" id="ARBA00022448"/>
    </source>
</evidence>
<feature type="transmembrane region" description="Helical" evidence="20">
    <location>
        <begin position="134"/>
        <end position="158"/>
    </location>
</feature>
<keyword evidence="5" id="KW-1003">Cell membrane</keyword>
<dbReference type="EMBL" id="OCMY01000001">
    <property type="protein sequence ID" value="SOD35740.1"/>
    <property type="molecule type" value="Genomic_DNA"/>
</dbReference>
<dbReference type="InterPro" id="IPR036640">
    <property type="entry name" value="ABC1_TM_sf"/>
</dbReference>
<evidence type="ECO:0000256" key="3">
    <source>
        <dbReference type="ARBA" id="ARBA00012191"/>
    </source>
</evidence>
<reference evidence="24" key="1">
    <citation type="submission" date="2017-09" db="EMBL/GenBank/DDBJ databases">
        <authorList>
            <person name="Varghese N."/>
            <person name="Submissions S."/>
        </authorList>
    </citation>
    <scope>NUCLEOTIDE SEQUENCE [LARGE SCALE GENOMIC DNA]</scope>
    <source>
        <strain evidence="24">JKS000234</strain>
    </source>
</reference>
<dbReference type="InterPro" id="IPR003593">
    <property type="entry name" value="AAA+_ATPase"/>
</dbReference>
<gene>
    <name evidence="23" type="ORF">SAMN06273570_0425</name>
</gene>
<keyword evidence="10" id="KW-1278">Translocase</keyword>
<evidence type="ECO:0000256" key="8">
    <source>
        <dbReference type="ARBA" id="ARBA00022741"/>
    </source>
</evidence>
<evidence type="ECO:0000256" key="18">
    <source>
        <dbReference type="ARBA" id="ARBA00063833"/>
    </source>
</evidence>
<keyword evidence="9 23" id="KW-0067">ATP-binding</keyword>
<dbReference type="Gene3D" id="3.40.50.300">
    <property type="entry name" value="P-loop containing nucleotide triphosphate hydrolases"/>
    <property type="match status" value="1"/>
</dbReference>
<comment type="catalytic activity">
    <reaction evidence="16">
        <text>L-cysteine(in) + ATP + H2O = L-cysteine(out) + ADP + phosphate + H(+)</text>
        <dbReference type="Rhea" id="RHEA:29783"/>
        <dbReference type="ChEBI" id="CHEBI:15377"/>
        <dbReference type="ChEBI" id="CHEBI:15378"/>
        <dbReference type="ChEBI" id="CHEBI:30616"/>
        <dbReference type="ChEBI" id="CHEBI:35235"/>
        <dbReference type="ChEBI" id="CHEBI:43474"/>
        <dbReference type="ChEBI" id="CHEBI:456216"/>
    </reaction>
    <physiologicalReaction direction="left-to-right" evidence="16">
        <dbReference type="Rhea" id="RHEA:29784"/>
    </physiologicalReaction>
</comment>
<dbReference type="Pfam" id="PF00005">
    <property type="entry name" value="ABC_tran"/>
    <property type="match status" value="1"/>
</dbReference>
<keyword evidence="4" id="KW-0813">Transport</keyword>
<keyword evidence="6" id="KW-0997">Cell inner membrane</keyword>
<comment type="subunit">
    <text evidence="18">Forms a heterodimer with CydD.</text>
</comment>
<proteinExistence type="inferred from homology"/>
<evidence type="ECO:0000256" key="13">
    <source>
        <dbReference type="ARBA" id="ARBA00023136"/>
    </source>
</evidence>
<dbReference type="InterPro" id="IPR017871">
    <property type="entry name" value="ABC_transporter-like_CS"/>
</dbReference>
<feature type="transmembrane region" description="Helical" evidence="20">
    <location>
        <begin position="246"/>
        <end position="268"/>
    </location>
</feature>
<dbReference type="SMART" id="SM00382">
    <property type="entry name" value="AAA"/>
    <property type="match status" value="1"/>
</dbReference>
<evidence type="ECO:0000256" key="17">
    <source>
        <dbReference type="ARBA" id="ARBA00061534"/>
    </source>
</evidence>
<dbReference type="PROSITE" id="PS00211">
    <property type="entry name" value="ABC_TRANSPORTER_1"/>
    <property type="match status" value="1"/>
</dbReference>
<evidence type="ECO:0000256" key="12">
    <source>
        <dbReference type="ARBA" id="ARBA00022989"/>
    </source>
</evidence>
<comment type="similarity">
    <text evidence="2">Belongs to the ABC transporter superfamily. Drug exporter-2 (TC 3.A.1.117) family.</text>
</comment>
<comment type="catalytic activity">
    <reaction evidence="15">
        <text>glutathione(in) + ATP + H2O = glutathione(out) + ADP + phosphate + H(+)</text>
        <dbReference type="Rhea" id="RHEA:29787"/>
        <dbReference type="ChEBI" id="CHEBI:15377"/>
        <dbReference type="ChEBI" id="CHEBI:15378"/>
        <dbReference type="ChEBI" id="CHEBI:30616"/>
        <dbReference type="ChEBI" id="CHEBI:43474"/>
        <dbReference type="ChEBI" id="CHEBI:57925"/>
        <dbReference type="ChEBI" id="CHEBI:456216"/>
    </reaction>
    <physiologicalReaction direction="left-to-right" evidence="15">
        <dbReference type="Rhea" id="RHEA:29788"/>
    </physiologicalReaction>
</comment>
<keyword evidence="24" id="KW-1185">Reference proteome</keyword>
<dbReference type="PROSITE" id="PS50893">
    <property type="entry name" value="ABC_TRANSPORTER_2"/>
    <property type="match status" value="1"/>
</dbReference>
<dbReference type="CDD" id="cd18585">
    <property type="entry name" value="ABC_6TM_CydC"/>
    <property type="match status" value="1"/>
</dbReference>
<dbReference type="InterPro" id="IPR014223">
    <property type="entry name" value="ABC_CydC/D"/>
</dbReference>
<dbReference type="PANTHER" id="PTHR43394:SF1">
    <property type="entry name" value="ATP-BINDING CASSETTE SUB-FAMILY B MEMBER 10, MITOCHONDRIAL"/>
    <property type="match status" value="1"/>
</dbReference>
<evidence type="ECO:0000256" key="16">
    <source>
        <dbReference type="ARBA" id="ARBA00051241"/>
    </source>
</evidence>
<evidence type="ECO:0000256" key="9">
    <source>
        <dbReference type="ARBA" id="ARBA00022840"/>
    </source>
</evidence>
<dbReference type="GO" id="GO:0016887">
    <property type="term" value="F:ATP hydrolysis activity"/>
    <property type="evidence" value="ECO:0007669"/>
    <property type="project" value="InterPro"/>
</dbReference>
<evidence type="ECO:0000256" key="2">
    <source>
        <dbReference type="ARBA" id="ARBA00006526"/>
    </source>
</evidence>
<evidence type="ECO:0000256" key="11">
    <source>
        <dbReference type="ARBA" id="ARBA00022970"/>
    </source>
</evidence>
<dbReference type="SUPFAM" id="SSF90123">
    <property type="entry name" value="ABC transporter transmembrane region"/>
    <property type="match status" value="1"/>
</dbReference>
<dbReference type="GO" id="GO:0034775">
    <property type="term" value="P:glutathione transmembrane transport"/>
    <property type="evidence" value="ECO:0007669"/>
    <property type="project" value="InterPro"/>
</dbReference>
<dbReference type="SUPFAM" id="SSF52540">
    <property type="entry name" value="P-loop containing nucleoside triphosphate hydrolases"/>
    <property type="match status" value="1"/>
</dbReference>
<dbReference type="Pfam" id="PF00664">
    <property type="entry name" value="ABC_membrane"/>
    <property type="match status" value="1"/>
</dbReference>
<keyword evidence="11" id="KW-0029">Amino-acid transport</keyword>
<keyword evidence="7 20" id="KW-0812">Transmembrane</keyword>
<feature type="transmembrane region" description="Helical" evidence="20">
    <location>
        <begin position="21"/>
        <end position="43"/>
    </location>
</feature>
<dbReference type="GO" id="GO:0005886">
    <property type="term" value="C:plasma membrane"/>
    <property type="evidence" value="ECO:0007669"/>
    <property type="project" value="UniProtKB-SubCell"/>
</dbReference>
<dbReference type="PANTHER" id="PTHR43394">
    <property type="entry name" value="ATP-DEPENDENT PERMEASE MDL1, MITOCHONDRIAL"/>
    <property type="match status" value="1"/>
</dbReference>
<evidence type="ECO:0000256" key="5">
    <source>
        <dbReference type="ARBA" id="ARBA00022475"/>
    </source>
</evidence>
<evidence type="ECO:0000256" key="20">
    <source>
        <dbReference type="SAM" id="Phobius"/>
    </source>
</evidence>
<protein>
    <recommendedName>
        <fullName evidence="19">Glutathione/L-cysteine transport system ATP-binding/permease protein CydC</fullName>
        <ecNumber evidence="3">7.6.2.2</ecNumber>
    </recommendedName>
</protein>
<dbReference type="InterPro" id="IPR011527">
    <property type="entry name" value="ABC1_TM_dom"/>
</dbReference>
<evidence type="ECO:0000256" key="7">
    <source>
        <dbReference type="ARBA" id="ARBA00022692"/>
    </source>
</evidence>
<dbReference type="AlphaFoldDB" id="A0A286BNN3"/>
<keyword evidence="12 20" id="KW-1133">Transmembrane helix</keyword>
<evidence type="ECO:0000313" key="23">
    <source>
        <dbReference type="EMBL" id="SOD35740.1"/>
    </source>
</evidence>
<dbReference type="InterPro" id="IPR003439">
    <property type="entry name" value="ABC_transporter-like_ATP-bd"/>
</dbReference>
<feature type="domain" description="ABC transmembrane type-1" evidence="22">
    <location>
        <begin position="21"/>
        <end position="307"/>
    </location>
</feature>
<sequence length="577" mass="63597">MMNSLLPFLRLFRRHPWRLGLGIILAIVTLLASIGLLTLSGWFLAASSLAGVAGLYSFNYMLPAAGVRGAAITRTAARYFERLVSHDATFRVLQHLRVFTFSKLIALAPEQLARFRQGELLNRFVSDVDTLDHLYLRVISPLVGAAVVIVVFTCGLALLDVPLALLLGGVMLLTLLLMPPLFWRLGTASGHQIAQHQSRWRMQLTHWLTGLSELKIYGAAQLWRKHLNLEEFRWQQAQRRQHRLQALAQSLLMLISGATVTLLLWISANGVGDNSAPGALIALFVFCGLAAFEALAPVAAAFLPLAQVSGAAQRVQEIIEQPAAIRFPSVKVESAAGIHLKLENICFSYPQRPEPVLQHFSLSLRAGEHVALLGPTGCGKSSLLALITRGWEAQRGSITLNDIALADWDEATLRSRISVVTQRVHLFSQTLRDNLLLAKPNATDEQLVEVLHHVGLPQLVEQSEGLNAWMGDGGRPLSGGEMRRLAIARALLHDGDLWLLDEPTEGLDASTEQQILALLRHVSSGKTLIMVTHRLTGLDAMDRICVMDQGQIVESGTHAELISKAGRYWRFHQRFTL</sequence>
<dbReference type="GO" id="GO:0005524">
    <property type="term" value="F:ATP binding"/>
    <property type="evidence" value="ECO:0007669"/>
    <property type="project" value="UniProtKB-KW"/>
</dbReference>
<evidence type="ECO:0000256" key="14">
    <source>
        <dbReference type="ARBA" id="ARBA00034018"/>
    </source>
</evidence>
<dbReference type="EC" id="7.6.2.2" evidence="3"/>
<dbReference type="Proteomes" id="UP000219271">
    <property type="component" value="Unassembled WGS sequence"/>
</dbReference>
<comment type="subcellular location">
    <subcellularLocation>
        <location evidence="1">Cell inner membrane</location>
        <topology evidence="1">Multi-pass membrane protein</topology>
    </subcellularLocation>
</comment>
<evidence type="ECO:0000256" key="6">
    <source>
        <dbReference type="ARBA" id="ARBA00022519"/>
    </source>
</evidence>
<dbReference type="GO" id="GO:0045454">
    <property type="term" value="P:cell redox homeostasis"/>
    <property type="evidence" value="ECO:0007669"/>
    <property type="project" value="InterPro"/>
</dbReference>
<dbReference type="GO" id="GO:0015421">
    <property type="term" value="F:ABC-type oligopeptide transporter activity"/>
    <property type="evidence" value="ECO:0007669"/>
    <property type="project" value="TreeGrafter"/>
</dbReference>
<dbReference type="PROSITE" id="PS50929">
    <property type="entry name" value="ABC_TM1F"/>
    <property type="match status" value="1"/>
</dbReference>
<keyword evidence="8" id="KW-0547">Nucleotide-binding</keyword>
<feature type="domain" description="ABC transporter" evidence="21">
    <location>
        <begin position="340"/>
        <end position="574"/>
    </location>
</feature>
<keyword evidence="13 20" id="KW-0472">Membrane</keyword>
<dbReference type="GO" id="GO:0006865">
    <property type="term" value="P:amino acid transport"/>
    <property type="evidence" value="ECO:0007669"/>
    <property type="project" value="UniProtKB-KW"/>
</dbReference>